<comment type="cofactor">
    <cofactor evidence="1">
        <name>Mg(2+)</name>
        <dbReference type="ChEBI" id="CHEBI:18420"/>
    </cofactor>
</comment>
<sequence length="162" mass="18230">MSSEQQYNLPSMANPVHLLAFGFGFGLAPKAPGTFGTLVGIPFFLLMQPLPLVYYLIITAVAFLLGIWICQQTSRDLGVHDHGGIVWDEIVGYLVTMTFAPSGWIWLMIGFILFRFFDIVKPWPIRWVDQRVEGGFGIMVDDLIAGVFAAICLALLNQWEWF</sequence>
<evidence type="ECO:0000313" key="4">
    <source>
        <dbReference type="EMBL" id="MCG7938073.1"/>
    </source>
</evidence>
<dbReference type="GO" id="GO:0008962">
    <property type="term" value="F:phosphatidylglycerophosphatase activity"/>
    <property type="evidence" value="ECO:0007669"/>
    <property type="project" value="UniProtKB-EC"/>
</dbReference>
<keyword evidence="1" id="KW-0443">Lipid metabolism</keyword>
<keyword evidence="1" id="KW-0442">Lipid degradation</keyword>
<keyword evidence="1 2" id="KW-0472">Membrane</keyword>
<feature type="transmembrane region" description="Helical" evidence="2">
    <location>
        <begin position="135"/>
        <end position="156"/>
    </location>
</feature>
<gene>
    <name evidence="4" type="ORF">JAZ04_04330</name>
</gene>
<keyword evidence="2" id="KW-1133">Transmembrane helix</keyword>
<protein>
    <recommendedName>
        <fullName evidence="1">Phosphatidylglycerophosphatase A</fullName>
        <ecNumber evidence="1">3.1.3.27</ecNumber>
    </recommendedName>
    <alternativeName>
        <fullName evidence="1">Phosphatidylglycerolphosphate phosphatase A</fullName>
    </alternativeName>
</protein>
<comment type="caution">
    <text evidence="4">The sequence shown here is derived from an EMBL/GenBank/DDBJ whole genome shotgun (WGS) entry which is preliminary data.</text>
</comment>
<dbReference type="SUPFAM" id="SSF101307">
    <property type="entry name" value="YutG-like"/>
    <property type="match status" value="1"/>
</dbReference>
<reference evidence="4" key="1">
    <citation type="journal article" date="2021" name="Proc. Natl. Acad. Sci. U.S.A.">
        <title>Global biogeography of chemosynthetic symbionts reveals both localized and globally distributed symbiont groups. .</title>
        <authorList>
            <person name="Osvatic J.T."/>
            <person name="Wilkins L.G.E."/>
            <person name="Leibrecht L."/>
            <person name="Leray M."/>
            <person name="Zauner S."/>
            <person name="Polzin J."/>
            <person name="Camacho Y."/>
            <person name="Gros O."/>
            <person name="van Gils J.A."/>
            <person name="Eisen J.A."/>
            <person name="Petersen J.M."/>
            <person name="Yuen B."/>
        </authorList>
    </citation>
    <scope>NUCLEOTIDE SEQUENCE</scope>
    <source>
        <strain evidence="4">MAGL173</strain>
    </source>
</reference>
<proteinExistence type="predicted"/>
<keyword evidence="1" id="KW-0378">Hydrolase</keyword>
<dbReference type="InterPro" id="IPR026037">
    <property type="entry name" value="PgpA"/>
</dbReference>
<evidence type="ECO:0000256" key="1">
    <source>
        <dbReference type="PIRNR" id="PIRNR006162"/>
    </source>
</evidence>
<comment type="subcellular location">
    <subcellularLocation>
        <location evidence="1">Cell inner membrane</location>
        <topology evidence="1">Multi-pass membrane protein</topology>
    </subcellularLocation>
</comment>
<feature type="transmembrane region" description="Helical" evidence="2">
    <location>
        <begin position="20"/>
        <end position="45"/>
    </location>
</feature>
<dbReference type="InterPro" id="IPR007686">
    <property type="entry name" value="YutG/PgpA"/>
</dbReference>
<comment type="catalytic activity">
    <reaction evidence="1">
        <text>a 1,2-diacyl-sn-glycero-3-phospho-(1'-sn-glycero-3'-phosphate) + H2O = a 1,2-diacyl-sn-glycero-3-phospho-(1'-sn-glycerol) + phosphate</text>
        <dbReference type="Rhea" id="RHEA:33751"/>
        <dbReference type="ChEBI" id="CHEBI:15377"/>
        <dbReference type="ChEBI" id="CHEBI:43474"/>
        <dbReference type="ChEBI" id="CHEBI:60110"/>
        <dbReference type="ChEBI" id="CHEBI:64716"/>
        <dbReference type="EC" id="3.1.3.27"/>
    </reaction>
</comment>
<dbReference type="PANTHER" id="PTHR36305:SF1">
    <property type="entry name" value="PHOSPHATIDYLGLYCEROPHOSPHATASE A"/>
    <property type="match status" value="1"/>
</dbReference>
<dbReference type="PIRSF" id="PIRSF006162">
    <property type="entry name" value="PgpA"/>
    <property type="match status" value="1"/>
</dbReference>
<dbReference type="GO" id="GO:0046872">
    <property type="term" value="F:metal ion binding"/>
    <property type="evidence" value="ECO:0007669"/>
    <property type="project" value="UniProtKB-KW"/>
</dbReference>
<keyword evidence="1" id="KW-0460">Magnesium</keyword>
<dbReference type="InterPro" id="IPR036681">
    <property type="entry name" value="PgpA-like_sf"/>
</dbReference>
<feature type="transmembrane region" description="Helical" evidence="2">
    <location>
        <begin position="52"/>
        <end position="70"/>
    </location>
</feature>
<evidence type="ECO:0000256" key="2">
    <source>
        <dbReference type="SAM" id="Phobius"/>
    </source>
</evidence>
<keyword evidence="1" id="KW-1003">Cell membrane</keyword>
<dbReference type="EMBL" id="JAEPDI010000001">
    <property type="protein sequence ID" value="MCG7938073.1"/>
    <property type="molecule type" value="Genomic_DNA"/>
</dbReference>
<accession>A0A9E4MZC0</accession>
<name>A0A9E4MZC0_9GAMM</name>
<keyword evidence="1" id="KW-0595">Phospholipid degradation</keyword>
<keyword evidence="1" id="KW-1208">Phospholipid metabolism</keyword>
<dbReference type="Pfam" id="PF04608">
    <property type="entry name" value="PgpA"/>
    <property type="match status" value="1"/>
</dbReference>
<feature type="domain" description="YutG/PgpA" evidence="3">
    <location>
        <begin position="19"/>
        <end position="156"/>
    </location>
</feature>
<dbReference type="PANTHER" id="PTHR36305">
    <property type="entry name" value="PHOSPHATIDYLGLYCEROPHOSPHATASE A"/>
    <property type="match status" value="1"/>
</dbReference>
<comment type="pathway">
    <text evidence="1">Phospholipid metabolism; phosphatidylglycerol biosynthesis; phosphatidylglycerol from CDP-diacylglycerol: step 2/2.</text>
</comment>
<keyword evidence="1" id="KW-0997">Cell inner membrane</keyword>
<dbReference type="AlphaFoldDB" id="A0A9E4MZC0"/>
<dbReference type="EC" id="3.1.3.27" evidence="1"/>
<organism evidence="4 5">
    <name type="scientific">Candidatus Thiodiazotropha lotti</name>
    <dbReference type="NCBI Taxonomy" id="2792787"/>
    <lineage>
        <taxon>Bacteria</taxon>
        <taxon>Pseudomonadati</taxon>
        <taxon>Pseudomonadota</taxon>
        <taxon>Gammaproteobacteria</taxon>
        <taxon>Chromatiales</taxon>
        <taxon>Sedimenticolaceae</taxon>
        <taxon>Candidatus Thiodiazotropha</taxon>
    </lineage>
</organism>
<evidence type="ECO:0000259" key="3">
    <source>
        <dbReference type="Pfam" id="PF04608"/>
    </source>
</evidence>
<dbReference type="GO" id="GO:0009395">
    <property type="term" value="P:phospholipid catabolic process"/>
    <property type="evidence" value="ECO:0007669"/>
    <property type="project" value="UniProtKB-KW"/>
</dbReference>
<keyword evidence="1" id="KW-0479">Metal-binding</keyword>
<evidence type="ECO:0000313" key="5">
    <source>
        <dbReference type="Proteomes" id="UP000886687"/>
    </source>
</evidence>
<feature type="transmembrane region" description="Helical" evidence="2">
    <location>
        <begin position="90"/>
        <end position="114"/>
    </location>
</feature>
<keyword evidence="1 2" id="KW-0812">Transmembrane</keyword>
<dbReference type="CDD" id="cd06971">
    <property type="entry name" value="PgpA"/>
    <property type="match status" value="1"/>
</dbReference>
<comment type="function">
    <text evidence="1">Lipid phosphatase which dephosphorylates phosphatidylglycerophosphate (PGP) to phosphatidylglycerol (PG).</text>
</comment>
<dbReference type="GO" id="GO:0005886">
    <property type="term" value="C:plasma membrane"/>
    <property type="evidence" value="ECO:0007669"/>
    <property type="project" value="UniProtKB-SubCell"/>
</dbReference>
<dbReference type="Proteomes" id="UP000886687">
    <property type="component" value="Unassembled WGS sequence"/>
</dbReference>